<dbReference type="InterPro" id="IPR044066">
    <property type="entry name" value="TRIAD_supradom"/>
</dbReference>
<keyword evidence="5" id="KW-0833">Ubl conjugation pathway</keyword>
<evidence type="ECO:0000256" key="6">
    <source>
        <dbReference type="ARBA" id="ARBA00022833"/>
    </source>
</evidence>
<evidence type="ECO:0000256" key="7">
    <source>
        <dbReference type="SAM" id="Coils"/>
    </source>
</evidence>
<feature type="coiled-coil region" evidence="7">
    <location>
        <begin position="53"/>
        <end position="83"/>
    </location>
</feature>
<proteinExistence type="predicted"/>
<evidence type="ECO:0000259" key="8">
    <source>
        <dbReference type="PROSITE" id="PS51873"/>
    </source>
</evidence>
<organism evidence="9 10">
    <name type="scientific">Tritrichomonas musculus</name>
    <dbReference type="NCBI Taxonomy" id="1915356"/>
    <lineage>
        <taxon>Eukaryota</taxon>
        <taxon>Metamonada</taxon>
        <taxon>Parabasalia</taxon>
        <taxon>Tritrichomonadida</taxon>
        <taxon>Tritrichomonadidae</taxon>
        <taxon>Tritrichomonas</taxon>
    </lineage>
</organism>
<comment type="caution">
    <text evidence="9">The sequence shown here is derived from an EMBL/GenBank/DDBJ whole genome shotgun (WGS) entry which is preliminary data.</text>
</comment>
<keyword evidence="2" id="KW-0479">Metal-binding</keyword>
<evidence type="ECO:0000256" key="1">
    <source>
        <dbReference type="ARBA" id="ARBA00022679"/>
    </source>
</evidence>
<evidence type="ECO:0000313" key="10">
    <source>
        <dbReference type="Proteomes" id="UP001470230"/>
    </source>
</evidence>
<evidence type="ECO:0000256" key="5">
    <source>
        <dbReference type="ARBA" id="ARBA00022786"/>
    </source>
</evidence>
<accession>A0ABR2L441</accession>
<keyword evidence="6" id="KW-0862">Zinc</keyword>
<sequence length="146" mass="17534">MYEEFLRRKEEERKRKEELRIQKLVDAFIARLVERNVLIEEAQNEQEVSPERKNEEQIRTDIIEEEKRKAEEERKRRDVLNIEKSLNFISTLKRFPKCHNPIIKNGGCNHMFCKCGCHFCWLCGFQSNNTTDVHAHLNKKHGGLFY</sequence>
<gene>
    <name evidence="9" type="ORF">M9Y10_000387</name>
</gene>
<dbReference type="PANTHER" id="PTHR11685">
    <property type="entry name" value="RBR FAMILY RING FINGER AND IBR DOMAIN-CONTAINING"/>
    <property type="match status" value="1"/>
</dbReference>
<keyword evidence="10" id="KW-1185">Reference proteome</keyword>
<evidence type="ECO:0000256" key="4">
    <source>
        <dbReference type="ARBA" id="ARBA00022771"/>
    </source>
</evidence>
<dbReference type="Gene3D" id="1.20.120.1750">
    <property type="match status" value="1"/>
</dbReference>
<name>A0ABR2L441_9EUKA</name>
<dbReference type="SUPFAM" id="SSF57850">
    <property type="entry name" value="RING/U-box"/>
    <property type="match status" value="1"/>
</dbReference>
<evidence type="ECO:0000256" key="2">
    <source>
        <dbReference type="ARBA" id="ARBA00022723"/>
    </source>
</evidence>
<keyword evidence="7" id="KW-0175">Coiled coil</keyword>
<keyword evidence="3" id="KW-0677">Repeat</keyword>
<keyword evidence="4" id="KW-0863">Zinc-finger</keyword>
<dbReference type="InterPro" id="IPR031127">
    <property type="entry name" value="E3_UB_ligase_RBR"/>
</dbReference>
<dbReference type="Proteomes" id="UP001470230">
    <property type="component" value="Unassembled WGS sequence"/>
</dbReference>
<evidence type="ECO:0000313" key="9">
    <source>
        <dbReference type="EMBL" id="KAK8898118.1"/>
    </source>
</evidence>
<feature type="domain" description="RING-type" evidence="8">
    <location>
        <begin position="1"/>
        <end position="146"/>
    </location>
</feature>
<dbReference type="Pfam" id="PF26200">
    <property type="entry name" value="Rcat_RNF216"/>
    <property type="match status" value="1"/>
</dbReference>
<keyword evidence="1" id="KW-0808">Transferase</keyword>
<protein>
    <recommendedName>
        <fullName evidence="8">RING-type domain-containing protein</fullName>
    </recommendedName>
</protein>
<evidence type="ECO:0000256" key="3">
    <source>
        <dbReference type="ARBA" id="ARBA00022737"/>
    </source>
</evidence>
<reference evidence="9 10" key="1">
    <citation type="submission" date="2024-04" db="EMBL/GenBank/DDBJ databases">
        <title>Tritrichomonas musculus Genome.</title>
        <authorList>
            <person name="Alves-Ferreira E."/>
            <person name="Grigg M."/>
            <person name="Lorenzi H."/>
            <person name="Galac M."/>
        </authorList>
    </citation>
    <scope>NUCLEOTIDE SEQUENCE [LARGE SCALE GENOMIC DNA]</scope>
    <source>
        <strain evidence="9 10">EAF2021</strain>
    </source>
</reference>
<dbReference type="EMBL" id="JAPFFF010000001">
    <property type="protein sequence ID" value="KAK8898118.1"/>
    <property type="molecule type" value="Genomic_DNA"/>
</dbReference>
<dbReference type="PROSITE" id="PS51873">
    <property type="entry name" value="TRIAD"/>
    <property type="match status" value="1"/>
</dbReference>